<name>A0A8I0DUM7_9FIRM</name>
<dbReference type="GO" id="GO:0005886">
    <property type="term" value="C:plasma membrane"/>
    <property type="evidence" value="ECO:0007669"/>
    <property type="project" value="UniProtKB-SubCell"/>
</dbReference>
<feature type="transmembrane region" description="Helical" evidence="13">
    <location>
        <begin position="36"/>
        <end position="57"/>
    </location>
</feature>
<keyword evidence="16" id="KW-1185">Reference proteome</keyword>
<evidence type="ECO:0000256" key="6">
    <source>
        <dbReference type="ARBA" id="ARBA00022737"/>
    </source>
</evidence>
<keyword evidence="2" id="KW-1003">Cell membrane</keyword>
<keyword evidence="5 13" id="KW-0812">Transmembrane</keyword>
<evidence type="ECO:0000313" key="16">
    <source>
        <dbReference type="Proteomes" id="UP000615234"/>
    </source>
</evidence>
<dbReference type="AlphaFoldDB" id="A0A8I0DUM7"/>
<evidence type="ECO:0000256" key="3">
    <source>
        <dbReference type="ARBA" id="ARBA00022516"/>
    </source>
</evidence>
<dbReference type="Pfam" id="PF13396">
    <property type="entry name" value="PLDc_N"/>
    <property type="match status" value="1"/>
</dbReference>
<evidence type="ECO:0000256" key="10">
    <source>
        <dbReference type="ARBA" id="ARBA00023209"/>
    </source>
</evidence>
<dbReference type="Gene3D" id="3.30.870.10">
    <property type="entry name" value="Endonuclease Chain A"/>
    <property type="match status" value="2"/>
</dbReference>
<dbReference type="EMBL" id="JACOOX010000006">
    <property type="protein sequence ID" value="MBC5663624.1"/>
    <property type="molecule type" value="Genomic_DNA"/>
</dbReference>
<dbReference type="EC" id="2.7.8.-" evidence="12"/>
<dbReference type="InterPro" id="IPR027379">
    <property type="entry name" value="CLS_N"/>
</dbReference>
<keyword evidence="8" id="KW-0443">Lipid metabolism</keyword>
<keyword evidence="6" id="KW-0677">Repeat</keyword>
<evidence type="ECO:0000256" key="8">
    <source>
        <dbReference type="ARBA" id="ARBA00023098"/>
    </source>
</evidence>
<comment type="subcellular location">
    <subcellularLocation>
        <location evidence="1">Cell membrane</location>
        <topology evidence="1">Multi-pass membrane protein</topology>
    </subcellularLocation>
</comment>
<dbReference type="SMART" id="SM00155">
    <property type="entry name" value="PLDc"/>
    <property type="match status" value="2"/>
</dbReference>
<dbReference type="Proteomes" id="UP000615234">
    <property type="component" value="Unassembled WGS sequence"/>
</dbReference>
<gene>
    <name evidence="15" type="primary">cls</name>
    <name evidence="15" type="ORF">H8S09_12210</name>
</gene>
<comment type="caution">
    <text evidence="15">The sequence shown here is derived from an EMBL/GenBank/DDBJ whole genome shotgun (WGS) entry which is preliminary data.</text>
</comment>
<evidence type="ECO:0000259" key="14">
    <source>
        <dbReference type="PROSITE" id="PS50035"/>
    </source>
</evidence>
<dbReference type="PROSITE" id="PS50035">
    <property type="entry name" value="PLD"/>
    <property type="match status" value="2"/>
</dbReference>
<dbReference type="CDD" id="cd09160">
    <property type="entry name" value="PLDc_SMU_988_like_2"/>
    <property type="match status" value="1"/>
</dbReference>
<evidence type="ECO:0000313" key="15">
    <source>
        <dbReference type="EMBL" id="MBC5663624.1"/>
    </source>
</evidence>
<keyword evidence="9 13" id="KW-0472">Membrane</keyword>
<organism evidence="15 16">
    <name type="scientific">Coprococcus hominis</name>
    <name type="common">ex Liu et al. 2022</name>
    <dbReference type="NCBI Taxonomy" id="2763039"/>
    <lineage>
        <taxon>Bacteria</taxon>
        <taxon>Bacillati</taxon>
        <taxon>Bacillota</taxon>
        <taxon>Clostridia</taxon>
        <taxon>Lachnospirales</taxon>
        <taxon>Lachnospiraceae</taxon>
        <taxon>Coprococcus</taxon>
    </lineage>
</organism>
<keyword evidence="3" id="KW-0444">Lipid biosynthesis</keyword>
<evidence type="ECO:0000256" key="4">
    <source>
        <dbReference type="ARBA" id="ARBA00022679"/>
    </source>
</evidence>
<feature type="domain" description="PLD phosphodiesterase" evidence="14">
    <location>
        <begin position="422"/>
        <end position="449"/>
    </location>
</feature>
<evidence type="ECO:0000256" key="5">
    <source>
        <dbReference type="ARBA" id="ARBA00022692"/>
    </source>
</evidence>
<keyword evidence="11" id="KW-1208">Phospholipid metabolism</keyword>
<evidence type="ECO:0000256" key="13">
    <source>
        <dbReference type="SAM" id="Phobius"/>
    </source>
</evidence>
<dbReference type="CDD" id="cd09154">
    <property type="entry name" value="PLDc_SMU_988_like_1"/>
    <property type="match status" value="1"/>
</dbReference>
<dbReference type="InterPro" id="IPR025202">
    <property type="entry name" value="PLD-like_dom"/>
</dbReference>
<proteinExistence type="predicted"/>
<evidence type="ECO:0000256" key="7">
    <source>
        <dbReference type="ARBA" id="ARBA00022989"/>
    </source>
</evidence>
<protein>
    <recommendedName>
        <fullName evidence="12">Cardiolipin synthase</fullName>
        <ecNumber evidence="12">2.7.8.-</ecNumber>
    </recommendedName>
</protein>
<dbReference type="SUPFAM" id="SSF56024">
    <property type="entry name" value="Phospholipase D/nuclease"/>
    <property type="match status" value="2"/>
</dbReference>
<dbReference type="GO" id="GO:0008808">
    <property type="term" value="F:cardiolipin synthase activity"/>
    <property type="evidence" value="ECO:0007669"/>
    <property type="project" value="UniProtKB-UniRule"/>
</dbReference>
<dbReference type="Pfam" id="PF13091">
    <property type="entry name" value="PLDc_2"/>
    <property type="match status" value="2"/>
</dbReference>
<evidence type="ECO:0000256" key="11">
    <source>
        <dbReference type="ARBA" id="ARBA00023264"/>
    </source>
</evidence>
<evidence type="ECO:0000256" key="2">
    <source>
        <dbReference type="ARBA" id="ARBA00022475"/>
    </source>
</evidence>
<keyword evidence="4" id="KW-0808">Transferase</keyword>
<feature type="transmembrane region" description="Helical" evidence="13">
    <location>
        <begin position="66"/>
        <end position="86"/>
    </location>
</feature>
<keyword evidence="7 13" id="KW-1133">Transmembrane helix</keyword>
<evidence type="ECO:0000256" key="9">
    <source>
        <dbReference type="ARBA" id="ARBA00023136"/>
    </source>
</evidence>
<dbReference type="NCBIfam" id="TIGR04265">
    <property type="entry name" value="bac_cardiolipin"/>
    <property type="match status" value="1"/>
</dbReference>
<dbReference type="PANTHER" id="PTHR21248">
    <property type="entry name" value="CARDIOLIPIN SYNTHASE"/>
    <property type="match status" value="1"/>
</dbReference>
<dbReference type="GO" id="GO:0032049">
    <property type="term" value="P:cardiolipin biosynthetic process"/>
    <property type="evidence" value="ECO:0007669"/>
    <property type="project" value="UniProtKB-UniRule"/>
</dbReference>
<sequence>MKKLLNRLFSRMVITCLLVAAQLIFFMVEVLKLQQYYVLVAAILHLLSFIAVMHLLLKDVNPSIKLAWIVPILMFPVLGGLLYLLYGHIIMPKKLEKYMKHAAEWDYETDLYANMAYFSDVIKGQPPYRLFKYTEDYAGSLVYQNTDVRYYPMGEDVWPDFVDDLKAAKKYIFLEYFIINPGEMWDTVLDILKKKVKEGVEVRLIYDDIGSVFYVPKYYWREMESLGIKCMAFNQVVPFLATIFNNRDHRKIAVMDGTVAYTGGFNLSDEYINKKSPYGRWKDNGIRMDGDAAWRFTILFLQLWNSIRNEDKHILSYRPAEQKKHLNDGYLQPYTTNPLKKEPLGENIYMQMINDAKEYVYIFTPYLIVCNEMMTALKLAAKRGIDIRIVTPAIPDKKMIFRMTQSSYKELLRAGVKIYQYTPGFIHSKCILTDDNLTSIGSINMDNRSFYHHFECGVLVYDSSIIAEVKYDMLSTMKESEEITLDWCKEHMSRITLVDAFLRLLSPLL</sequence>
<dbReference type="InterPro" id="IPR001736">
    <property type="entry name" value="PLipase_D/transphosphatidylase"/>
</dbReference>
<reference evidence="15 16" key="1">
    <citation type="submission" date="2020-08" db="EMBL/GenBank/DDBJ databases">
        <title>Genome public.</title>
        <authorList>
            <person name="Liu C."/>
            <person name="Sun Q."/>
        </authorList>
    </citation>
    <scope>NUCLEOTIDE SEQUENCE [LARGE SCALE GENOMIC DNA]</scope>
    <source>
        <strain evidence="15 16">NSJ-10</strain>
    </source>
</reference>
<evidence type="ECO:0000256" key="1">
    <source>
        <dbReference type="ARBA" id="ARBA00004651"/>
    </source>
</evidence>
<dbReference type="InterPro" id="IPR022924">
    <property type="entry name" value="Cardiolipin_synthase"/>
</dbReference>
<dbReference type="RefSeq" id="WP_117808398.1">
    <property type="nucleotide sequence ID" value="NZ_JACOOX010000006.1"/>
</dbReference>
<feature type="domain" description="PLD phosphodiesterase" evidence="14">
    <location>
        <begin position="244"/>
        <end position="271"/>
    </location>
</feature>
<dbReference type="PANTHER" id="PTHR21248:SF22">
    <property type="entry name" value="PHOSPHOLIPASE D"/>
    <property type="match status" value="1"/>
</dbReference>
<evidence type="ECO:0000256" key="12">
    <source>
        <dbReference type="NCBIfam" id="TIGR04265"/>
    </source>
</evidence>
<keyword evidence="10" id="KW-0594">Phospholipid biosynthesis</keyword>
<feature type="transmembrane region" description="Helical" evidence="13">
    <location>
        <begin position="12"/>
        <end position="30"/>
    </location>
</feature>
<accession>A0A8I0DUM7</accession>